<evidence type="ECO:0000313" key="4">
    <source>
        <dbReference type="Proteomes" id="UP000295818"/>
    </source>
</evidence>
<feature type="transmembrane region" description="Helical" evidence="2">
    <location>
        <begin position="91"/>
        <end position="111"/>
    </location>
</feature>
<dbReference type="Pfam" id="PF10935">
    <property type="entry name" value="DUF2637"/>
    <property type="match status" value="1"/>
</dbReference>
<accession>A0ABY2BQS2</accession>
<proteinExistence type="predicted"/>
<dbReference type="EMBL" id="SLWM01000003">
    <property type="protein sequence ID" value="TCO27967.1"/>
    <property type="molecule type" value="Genomic_DNA"/>
</dbReference>
<evidence type="ECO:0000313" key="3">
    <source>
        <dbReference type="EMBL" id="TCO27967.1"/>
    </source>
</evidence>
<feature type="transmembrane region" description="Helical" evidence="2">
    <location>
        <begin position="24"/>
        <end position="47"/>
    </location>
</feature>
<name>A0ABY2BQS2_9ACTN</name>
<feature type="compositionally biased region" description="Basic and acidic residues" evidence="1">
    <location>
        <begin position="200"/>
        <end position="221"/>
    </location>
</feature>
<protein>
    <submittedName>
        <fullName evidence="3">Uncharacterized protein DUF2637</fullName>
    </submittedName>
</protein>
<keyword evidence="2" id="KW-1133">Transmembrane helix</keyword>
<feature type="region of interest" description="Disordered" evidence="1">
    <location>
        <begin position="152"/>
        <end position="233"/>
    </location>
</feature>
<gene>
    <name evidence="3" type="ORF">EV644_103671</name>
</gene>
<evidence type="ECO:0000256" key="2">
    <source>
        <dbReference type="SAM" id="Phobius"/>
    </source>
</evidence>
<comment type="caution">
    <text evidence="3">The sequence shown here is derived from an EMBL/GenBank/DDBJ whole genome shotgun (WGS) entry which is preliminary data.</text>
</comment>
<sequence length="271" mass="28854">MTTDAEAAAHTTVTGPSVWERRTLLAATVMVVTGVAGIAAAISYGHMHDWASANGEPSWRALLFPLSVDGLLIAASAVLLADSRSGRKADWLAWTLVVVGSLVSVTANVAHDWVARAAEIAIAGWPPLALVGSYELLMRLLRRLQAPADTEVTVPAVESPAELGGPAERDEPSSASSTPTEPRPRKRAASKPRSGAKSRPSREPEARQWWERERAEGREPSGAEVARAVGVDGSLGRRWMREWQAAARPAEVTGETDNDVTVMDEATGRAA</sequence>
<feature type="region of interest" description="Disordered" evidence="1">
    <location>
        <begin position="248"/>
        <end position="271"/>
    </location>
</feature>
<evidence type="ECO:0000256" key="1">
    <source>
        <dbReference type="SAM" id="MobiDB-lite"/>
    </source>
</evidence>
<dbReference type="Proteomes" id="UP000295818">
    <property type="component" value="Unassembled WGS sequence"/>
</dbReference>
<keyword evidence="2" id="KW-0812">Transmembrane</keyword>
<dbReference type="RefSeq" id="WP_132197694.1">
    <property type="nucleotide sequence ID" value="NZ_SLWM01000003.1"/>
</dbReference>
<dbReference type="InterPro" id="IPR021235">
    <property type="entry name" value="DUF2637"/>
</dbReference>
<feature type="transmembrane region" description="Helical" evidence="2">
    <location>
        <begin position="59"/>
        <end position="79"/>
    </location>
</feature>
<keyword evidence="4" id="KW-1185">Reference proteome</keyword>
<keyword evidence="2" id="KW-0472">Membrane</keyword>
<organism evidence="3 4">
    <name type="scientific">Kribbella orskensis</name>
    <dbReference type="NCBI Taxonomy" id="2512216"/>
    <lineage>
        <taxon>Bacteria</taxon>
        <taxon>Bacillati</taxon>
        <taxon>Actinomycetota</taxon>
        <taxon>Actinomycetes</taxon>
        <taxon>Propionibacteriales</taxon>
        <taxon>Kribbellaceae</taxon>
        <taxon>Kribbella</taxon>
    </lineage>
</organism>
<reference evidence="3 4" key="1">
    <citation type="journal article" date="2015" name="Stand. Genomic Sci.">
        <title>Genomic Encyclopedia of Bacterial and Archaeal Type Strains, Phase III: the genomes of soil and plant-associated and newly described type strains.</title>
        <authorList>
            <person name="Whitman W.B."/>
            <person name="Woyke T."/>
            <person name="Klenk H.P."/>
            <person name="Zhou Y."/>
            <person name="Lilburn T.G."/>
            <person name="Beck B.J."/>
            <person name="De Vos P."/>
            <person name="Vandamme P."/>
            <person name="Eisen J.A."/>
            <person name="Garrity G."/>
            <person name="Hugenholtz P."/>
            <person name="Kyrpides N.C."/>
        </authorList>
    </citation>
    <scope>NUCLEOTIDE SEQUENCE [LARGE SCALE GENOMIC DNA]</scope>
    <source>
        <strain evidence="3 4">VKM Ac-2538</strain>
    </source>
</reference>
<feature type="compositionally biased region" description="Basic residues" evidence="1">
    <location>
        <begin position="184"/>
        <end position="196"/>
    </location>
</feature>